<dbReference type="EMBL" id="JABXBU010000030">
    <property type="protein sequence ID" value="KAF8784828.1"/>
    <property type="molecule type" value="Genomic_DNA"/>
</dbReference>
<dbReference type="AlphaFoldDB" id="A0A8T0F3I0"/>
<proteinExistence type="predicted"/>
<protein>
    <submittedName>
        <fullName evidence="1">Uncharacterized protein</fullName>
    </submittedName>
</protein>
<reference evidence="1" key="2">
    <citation type="submission" date="2020-06" db="EMBL/GenBank/DDBJ databases">
        <authorList>
            <person name="Sheffer M."/>
        </authorList>
    </citation>
    <scope>NUCLEOTIDE SEQUENCE</scope>
</reference>
<evidence type="ECO:0000313" key="1">
    <source>
        <dbReference type="EMBL" id="KAF8784828.1"/>
    </source>
</evidence>
<dbReference type="Proteomes" id="UP000807504">
    <property type="component" value="Unassembled WGS sequence"/>
</dbReference>
<comment type="caution">
    <text evidence="1">The sequence shown here is derived from an EMBL/GenBank/DDBJ whole genome shotgun (WGS) entry which is preliminary data.</text>
</comment>
<evidence type="ECO:0000313" key="2">
    <source>
        <dbReference type="Proteomes" id="UP000807504"/>
    </source>
</evidence>
<sequence length="84" mass="9775">MASCNTVPMESTNLTYSPSCKNCSGVEDIKSYEKPSHIAITLDTDSHEIEDFDHIDEFIMYFVSFLRRLRKIYLTSKRKDSFNI</sequence>
<organism evidence="1 2">
    <name type="scientific">Argiope bruennichi</name>
    <name type="common">Wasp spider</name>
    <name type="synonym">Aranea bruennichi</name>
    <dbReference type="NCBI Taxonomy" id="94029"/>
    <lineage>
        <taxon>Eukaryota</taxon>
        <taxon>Metazoa</taxon>
        <taxon>Ecdysozoa</taxon>
        <taxon>Arthropoda</taxon>
        <taxon>Chelicerata</taxon>
        <taxon>Arachnida</taxon>
        <taxon>Araneae</taxon>
        <taxon>Araneomorphae</taxon>
        <taxon>Entelegynae</taxon>
        <taxon>Araneoidea</taxon>
        <taxon>Araneidae</taxon>
        <taxon>Argiope</taxon>
    </lineage>
</organism>
<accession>A0A8T0F3I0</accession>
<gene>
    <name evidence="1" type="ORF">HNY73_010448</name>
</gene>
<name>A0A8T0F3I0_ARGBR</name>
<reference evidence="1" key="1">
    <citation type="journal article" date="2020" name="bioRxiv">
        <title>Chromosome-level reference genome of the European wasp spider Argiope bruennichi: a resource for studies on range expansion and evolutionary adaptation.</title>
        <authorList>
            <person name="Sheffer M.M."/>
            <person name="Hoppe A."/>
            <person name="Krehenwinkel H."/>
            <person name="Uhl G."/>
            <person name="Kuss A.W."/>
            <person name="Jensen L."/>
            <person name="Jensen C."/>
            <person name="Gillespie R.G."/>
            <person name="Hoff K.J."/>
            <person name="Prost S."/>
        </authorList>
    </citation>
    <scope>NUCLEOTIDE SEQUENCE</scope>
</reference>
<keyword evidence="2" id="KW-1185">Reference proteome</keyword>